<dbReference type="NCBIfam" id="TIGR03064">
    <property type="entry name" value="sortase_srtB"/>
    <property type="match status" value="1"/>
</dbReference>
<proteinExistence type="predicted"/>
<dbReference type="CDD" id="cd05826">
    <property type="entry name" value="Sortase_B"/>
    <property type="match status" value="1"/>
</dbReference>
<evidence type="ECO:0000256" key="2">
    <source>
        <dbReference type="PIRSR" id="PIRSR605754-1"/>
    </source>
</evidence>
<dbReference type="EMBL" id="QJKH01000005">
    <property type="protein sequence ID" value="PXX79798.1"/>
    <property type="molecule type" value="Genomic_DNA"/>
</dbReference>
<dbReference type="OrthoDB" id="9806013at2"/>
<evidence type="ECO:0000256" key="1">
    <source>
        <dbReference type="ARBA" id="ARBA00022801"/>
    </source>
</evidence>
<feature type="active site" description="Acyl-thioester intermediate" evidence="2">
    <location>
        <position position="226"/>
    </location>
</feature>
<reference evidence="3 4" key="1">
    <citation type="submission" date="2018-05" db="EMBL/GenBank/DDBJ databases">
        <title>Genomic Encyclopedia of Type Strains, Phase IV (KMG-IV): sequencing the most valuable type-strain genomes for metagenomic binning, comparative biology and taxonomic classification.</title>
        <authorList>
            <person name="Goeker M."/>
        </authorList>
    </citation>
    <scope>NUCLEOTIDE SEQUENCE [LARGE SCALE GENOMIC DNA]</scope>
    <source>
        <strain evidence="3 4">JC118</strain>
    </source>
</reference>
<comment type="caution">
    <text evidence="3">The sequence shown here is derived from an EMBL/GenBank/DDBJ whole genome shotgun (WGS) entry which is preliminary data.</text>
</comment>
<dbReference type="AlphaFoldDB" id="A0A318KSJ2"/>
<dbReference type="Pfam" id="PF04203">
    <property type="entry name" value="Sortase"/>
    <property type="match status" value="1"/>
</dbReference>
<dbReference type="RefSeq" id="WP_022937173.1">
    <property type="nucleotide sequence ID" value="NZ_CABKRQ010000002.1"/>
</dbReference>
<dbReference type="STRING" id="1034346.GCA_000313565_00862"/>
<organism evidence="3 4">
    <name type="scientific">Dielma fastidiosa</name>
    <dbReference type="NCBI Taxonomy" id="1034346"/>
    <lineage>
        <taxon>Bacteria</taxon>
        <taxon>Bacillati</taxon>
        <taxon>Bacillota</taxon>
        <taxon>Erysipelotrichia</taxon>
        <taxon>Erysipelotrichales</taxon>
        <taxon>Erysipelotrichaceae</taxon>
        <taxon>Dielma</taxon>
    </lineage>
</organism>
<sequence>MKKKILIMLELLLAGLFIFSAYKIMVMSQKSNDSEAYYNEIRNIQNNEQIHDQVSPVEEIPYKKVLKDLKVRNEDVLGWIKIDETKVDYPFAAGIDNAYYLSHLIDKTENEYGSIFLDMRNSSDFSDRHTVLYGHNALNGTMFGSLKKYNDDAYLKEHPFITIHQENQTLVYEIFGAGEIKVTSDIYKFEFINDDAFTEFTQALCTQLNVEAELDSEDQILTLSTCTDFNDSKRFIVCARLIEVKSNNN</sequence>
<evidence type="ECO:0000313" key="3">
    <source>
        <dbReference type="EMBL" id="PXX79798.1"/>
    </source>
</evidence>
<gene>
    <name evidence="3" type="ORF">DES51_105273</name>
</gene>
<name>A0A318KSJ2_9FIRM</name>
<accession>A0A318KSJ2</accession>
<dbReference type="GO" id="GO:0016787">
    <property type="term" value="F:hydrolase activity"/>
    <property type="evidence" value="ECO:0007669"/>
    <property type="project" value="UniProtKB-KW"/>
</dbReference>
<feature type="active site" description="Proton donor/acceptor" evidence="2">
    <location>
        <position position="135"/>
    </location>
</feature>
<dbReference type="InterPro" id="IPR023365">
    <property type="entry name" value="Sortase_dom-sf"/>
</dbReference>
<keyword evidence="1" id="KW-0378">Hydrolase</keyword>
<dbReference type="Gene3D" id="2.40.260.10">
    <property type="entry name" value="Sortase"/>
    <property type="match status" value="1"/>
</dbReference>
<evidence type="ECO:0000313" key="4">
    <source>
        <dbReference type="Proteomes" id="UP000247612"/>
    </source>
</evidence>
<dbReference type="InterPro" id="IPR005754">
    <property type="entry name" value="Sortase"/>
</dbReference>
<dbReference type="InterPro" id="IPR009835">
    <property type="entry name" value="SrtB"/>
</dbReference>
<dbReference type="SUPFAM" id="SSF63817">
    <property type="entry name" value="Sortase"/>
    <property type="match status" value="1"/>
</dbReference>
<keyword evidence="4" id="KW-1185">Reference proteome</keyword>
<dbReference type="Proteomes" id="UP000247612">
    <property type="component" value="Unassembled WGS sequence"/>
</dbReference>
<protein>
    <submittedName>
        <fullName evidence="3">Sortase B</fullName>
    </submittedName>
</protein>